<evidence type="ECO:0000259" key="2">
    <source>
        <dbReference type="Pfam" id="PF09350"/>
    </source>
</evidence>
<dbReference type="Proteomes" id="UP000054988">
    <property type="component" value="Unassembled WGS sequence"/>
</dbReference>
<dbReference type="EMBL" id="LATX01002353">
    <property type="protein sequence ID" value="KTB31027.1"/>
    <property type="molecule type" value="Genomic_DNA"/>
</dbReference>
<evidence type="ECO:0000313" key="3">
    <source>
        <dbReference type="EMBL" id="KTB31027.1"/>
    </source>
</evidence>
<evidence type="ECO:0000313" key="4">
    <source>
        <dbReference type="Proteomes" id="UP000054988"/>
    </source>
</evidence>
<feature type="compositionally biased region" description="Basic and acidic residues" evidence="1">
    <location>
        <begin position="166"/>
        <end position="197"/>
    </location>
</feature>
<feature type="region of interest" description="Disordered" evidence="1">
    <location>
        <begin position="95"/>
        <end position="132"/>
    </location>
</feature>
<accession>A0A0W0F3V8</accession>
<feature type="compositionally biased region" description="Polar residues" evidence="1">
    <location>
        <begin position="111"/>
        <end position="121"/>
    </location>
</feature>
<protein>
    <recommendedName>
        <fullName evidence="2">DnaJ homologue subfamily C member 28 conserved domain-containing protein</fullName>
    </recommendedName>
</protein>
<sequence length="444" mass="50306">MQLRPFSACLKYSKPFSTINKCFIDTRASDKLFQDAAREEAKGEAVRPKSAHLTFLENRDENWTGEENVQDAVLRMLVDKYKPLRSGTIRTAEEKLKGTPPRIGHAGPSSAPIQPSRTGSWANEPLLPSSESHRPWHTEYKVPSHVVSSIKLANIPPPVAPRKHANPQDDRARRQEKEVLRRTEQAGRLGRARESTLDYKLGLKGSGSSTPPGGRPNPVSLKGWASLIEDRIERARSAGIFNNVKGRGKPLVRTVEESNPFIAREEFLMNRIVQKNGAVPPWVELQAELDTAVTTFRDLLRQSWTRRAIRNLTTDHPPQILARFTIDDVKSYRDKTWEQREMTYHDTAVEEVNALVRKYNGIAPYAVRRPYYIRSVEIERLYEECAEDILRAVQERTASTGNNIILSKSGGGTQTTSGVDEGFMSIKELLLDWFGRIAGRWRTR</sequence>
<dbReference type="AlphaFoldDB" id="A0A0W0F3V8"/>
<reference evidence="3 4" key="1">
    <citation type="submission" date="2015-12" db="EMBL/GenBank/DDBJ databases">
        <title>Draft genome sequence of Moniliophthora roreri, the causal agent of frosty pod rot of cacao.</title>
        <authorList>
            <person name="Aime M.C."/>
            <person name="Diaz-Valderrama J.R."/>
            <person name="Kijpornyongpan T."/>
            <person name="Phillips-Mora W."/>
        </authorList>
    </citation>
    <scope>NUCLEOTIDE SEQUENCE [LARGE SCALE GENOMIC DNA]</scope>
    <source>
        <strain evidence="3 4">MCA 2952</strain>
    </source>
</reference>
<gene>
    <name evidence="3" type="ORF">WG66_16390</name>
</gene>
<dbReference type="eggNOG" id="KOG0568">
    <property type="taxonomic scope" value="Eukaryota"/>
</dbReference>
<dbReference type="InterPro" id="IPR018961">
    <property type="entry name" value="DnaJ_homolog_subfam-C_membr-28"/>
</dbReference>
<dbReference type="PANTHER" id="PTHR39394:SF1">
    <property type="entry name" value="DNAJ HOMOLOGUE SUBFAMILY C MEMBER 28 CONSERVED DOMAIN-CONTAINING PROTEIN"/>
    <property type="match status" value="1"/>
</dbReference>
<organism evidence="3 4">
    <name type="scientific">Moniliophthora roreri</name>
    <name type="common">Frosty pod rot fungus</name>
    <name type="synonym">Monilia roreri</name>
    <dbReference type="NCBI Taxonomy" id="221103"/>
    <lineage>
        <taxon>Eukaryota</taxon>
        <taxon>Fungi</taxon>
        <taxon>Dikarya</taxon>
        <taxon>Basidiomycota</taxon>
        <taxon>Agaricomycotina</taxon>
        <taxon>Agaricomycetes</taxon>
        <taxon>Agaricomycetidae</taxon>
        <taxon>Agaricales</taxon>
        <taxon>Marasmiineae</taxon>
        <taxon>Marasmiaceae</taxon>
        <taxon>Moniliophthora</taxon>
    </lineage>
</organism>
<dbReference type="PANTHER" id="PTHR39394">
    <property type="entry name" value="YALI0E31793P"/>
    <property type="match status" value="1"/>
</dbReference>
<evidence type="ECO:0000256" key="1">
    <source>
        <dbReference type="SAM" id="MobiDB-lite"/>
    </source>
</evidence>
<feature type="compositionally biased region" description="Low complexity" evidence="1">
    <location>
        <begin position="200"/>
        <end position="212"/>
    </location>
</feature>
<feature type="domain" description="DnaJ homologue subfamily C member 28 conserved" evidence="2">
    <location>
        <begin position="227"/>
        <end position="297"/>
    </location>
</feature>
<feature type="region of interest" description="Disordered" evidence="1">
    <location>
        <begin position="155"/>
        <end position="219"/>
    </location>
</feature>
<name>A0A0W0F3V8_MONRR</name>
<comment type="caution">
    <text evidence="3">The sequence shown here is derived from an EMBL/GenBank/DDBJ whole genome shotgun (WGS) entry which is preliminary data.</text>
</comment>
<dbReference type="Pfam" id="PF09350">
    <property type="entry name" value="DJC28_CD"/>
    <property type="match status" value="1"/>
</dbReference>
<proteinExistence type="predicted"/>